<keyword evidence="5 9" id="KW-0227">DNA damage</keyword>
<evidence type="ECO:0000256" key="8">
    <source>
        <dbReference type="ARBA" id="ARBA00033408"/>
    </source>
</evidence>
<evidence type="ECO:0000313" key="12">
    <source>
        <dbReference type="EMBL" id="MBN4068487.1"/>
    </source>
</evidence>
<dbReference type="InterPro" id="IPR004604">
    <property type="entry name" value="DNA_recomb/repair_RecN"/>
</dbReference>
<keyword evidence="6" id="KW-0067">ATP-binding</keyword>
<accession>A0ABS3AV21</accession>
<feature type="coiled-coil region" evidence="10">
    <location>
        <begin position="327"/>
        <end position="357"/>
    </location>
</feature>
<dbReference type="NCBIfam" id="TIGR00634">
    <property type="entry name" value="recN"/>
    <property type="match status" value="1"/>
</dbReference>
<keyword evidence="13" id="KW-1185">Reference proteome</keyword>
<evidence type="ECO:0000256" key="10">
    <source>
        <dbReference type="SAM" id="Coils"/>
    </source>
</evidence>
<name>A0ABS3AV21_9BACT</name>
<proteinExistence type="inferred from homology"/>
<dbReference type="Gene3D" id="3.40.50.300">
    <property type="entry name" value="P-loop containing nucleotide triphosphate hydrolases"/>
    <property type="match status" value="2"/>
</dbReference>
<organism evidence="12 13">
    <name type="scientific">Desulfotalea psychrophila</name>
    <dbReference type="NCBI Taxonomy" id="84980"/>
    <lineage>
        <taxon>Bacteria</taxon>
        <taxon>Pseudomonadati</taxon>
        <taxon>Thermodesulfobacteriota</taxon>
        <taxon>Desulfobulbia</taxon>
        <taxon>Desulfobulbales</taxon>
        <taxon>Desulfocapsaceae</taxon>
        <taxon>Desulfotalea</taxon>
    </lineage>
</organism>
<evidence type="ECO:0000256" key="5">
    <source>
        <dbReference type="ARBA" id="ARBA00022763"/>
    </source>
</evidence>
<sequence>MLCELKIDNLALIESLHLDLCSNDRNGLVVMTGETGAGKSIMLRAIHLLTGGRASVDWIRNGAENCTVEALFTVSSENELLQRLFEKQGIDVDETLVMKRVVSNKGRSRMYINGSPATAKMAAELAVNLLNVASQHDHQQLLQPWFHLDFIDTIGETWALRRGFDHLFLKWQEKRAELAQLQKQEQEKEQRKDFIKYQLKEILDIQPFPGEDEALSEEKKRLKSGDTLIKISRNSHKLMEHSLLDGLIRIRTDMMQVAELDSDARELATEFAEFSYLAEDLVVKLRDYRDSLNNDPYRLDLVNERLNELQGLKRKYGNSLEAVISFAEDAEAELQQIKNLDKALNECEAEAGELEKELCIQAASLTKKRKKSAAILEKSMGKELSSLAFNQSGLEVHFQEHDQDVTALRQGGWDKVEFFFSANPGEPPRPLVKVASGGELSRLMLAFKCLLAKKDMVETVIFDEVDAGIGGEAAEAVARKIQELSTHHQVFCITHLPQIAARGNTHFLVEKGVEDGRTQSGISLLAPTQRVDEVSRMLAGESVSAQTRAWAKELLEKGRTAA</sequence>
<protein>
    <recommendedName>
        <fullName evidence="3 9">DNA repair protein RecN</fullName>
    </recommendedName>
    <alternativeName>
        <fullName evidence="8 9">Recombination protein N</fullName>
    </alternativeName>
</protein>
<dbReference type="Proteomes" id="UP000717534">
    <property type="component" value="Unassembled WGS sequence"/>
</dbReference>
<feature type="coiled-coil region" evidence="10">
    <location>
        <begin position="169"/>
        <end position="198"/>
    </location>
</feature>
<dbReference type="PIRSF" id="PIRSF003128">
    <property type="entry name" value="RecN"/>
    <property type="match status" value="1"/>
</dbReference>
<dbReference type="EMBL" id="JAFITO010000018">
    <property type="protein sequence ID" value="MBN4068487.1"/>
    <property type="molecule type" value="Genomic_DNA"/>
</dbReference>
<dbReference type="PANTHER" id="PTHR11059:SF0">
    <property type="entry name" value="DNA REPAIR PROTEIN RECN"/>
    <property type="match status" value="1"/>
</dbReference>
<feature type="domain" description="RecF/RecN/SMC N-terminal" evidence="11">
    <location>
        <begin position="26"/>
        <end position="507"/>
    </location>
</feature>
<evidence type="ECO:0000256" key="4">
    <source>
        <dbReference type="ARBA" id="ARBA00022741"/>
    </source>
</evidence>
<evidence type="ECO:0000259" key="11">
    <source>
        <dbReference type="Pfam" id="PF02463"/>
    </source>
</evidence>
<dbReference type="PROSITE" id="PS00675">
    <property type="entry name" value="SIGMA54_INTERACT_1"/>
    <property type="match status" value="1"/>
</dbReference>
<dbReference type="CDD" id="cd03241">
    <property type="entry name" value="ABC_RecN"/>
    <property type="match status" value="2"/>
</dbReference>
<dbReference type="InterPro" id="IPR027417">
    <property type="entry name" value="P-loop_NTPase"/>
</dbReference>
<evidence type="ECO:0000256" key="1">
    <source>
        <dbReference type="ARBA" id="ARBA00003618"/>
    </source>
</evidence>
<reference evidence="12 13" key="1">
    <citation type="submission" date="2021-02" db="EMBL/GenBank/DDBJ databases">
        <title>Activity-based single-cell genomes from oceanic crustal fluid captures similar information to metagenomic and metatranscriptomic surveys with orders of magnitude less sampling.</title>
        <authorList>
            <person name="D'Angelo T.S."/>
            <person name="Orcutt B.N."/>
        </authorList>
    </citation>
    <scope>NUCLEOTIDE SEQUENCE [LARGE SCALE GENOMIC DNA]</scope>
    <source>
        <strain evidence="12">AH-315-G02</strain>
    </source>
</reference>
<evidence type="ECO:0000256" key="9">
    <source>
        <dbReference type="PIRNR" id="PIRNR003128"/>
    </source>
</evidence>
<dbReference type="PANTHER" id="PTHR11059">
    <property type="entry name" value="DNA REPAIR PROTEIN RECN"/>
    <property type="match status" value="1"/>
</dbReference>
<evidence type="ECO:0000256" key="7">
    <source>
        <dbReference type="ARBA" id="ARBA00023204"/>
    </source>
</evidence>
<keyword evidence="7 9" id="KW-0234">DNA repair</keyword>
<comment type="caution">
    <text evidence="12">The sequence shown here is derived from an EMBL/GenBank/DDBJ whole genome shotgun (WGS) entry which is preliminary data.</text>
</comment>
<gene>
    <name evidence="12" type="primary">recN</name>
    <name evidence="12" type="ORF">JYU06_03055</name>
</gene>
<evidence type="ECO:0000256" key="2">
    <source>
        <dbReference type="ARBA" id="ARBA00009441"/>
    </source>
</evidence>
<keyword evidence="4" id="KW-0547">Nucleotide-binding</keyword>
<dbReference type="Pfam" id="PF02463">
    <property type="entry name" value="SMC_N"/>
    <property type="match status" value="1"/>
</dbReference>
<evidence type="ECO:0000256" key="3">
    <source>
        <dbReference type="ARBA" id="ARBA00021315"/>
    </source>
</evidence>
<dbReference type="InterPro" id="IPR025662">
    <property type="entry name" value="Sigma_54_int_dom_ATP-bd_1"/>
</dbReference>
<comment type="function">
    <text evidence="1 9">May be involved in recombinational repair of damaged DNA.</text>
</comment>
<evidence type="ECO:0000313" key="13">
    <source>
        <dbReference type="Proteomes" id="UP000717534"/>
    </source>
</evidence>
<dbReference type="InterPro" id="IPR003395">
    <property type="entry name" value="RecF/RecN/SMC_N"/>
</dbReference>
<comment type="similarity">
    <text evidence="2 9">Belongs to the RecN family.</text>
</comment>
<evidence type="ECO:0000256" key="6">
    <source>
        <dbReference type="ARBA" id="ARBA00022840"/>
    </source>
</evidence>
<keyword evidence="10" id="KW-0175">Coiled coil</keyword>
<dbReference type="SUPFAM" id="SSF52540">
    <property type="entry name" value="P-loop containing nucleoside triphosphate hydrolases"/>
    <property type="match status" value="1"/>
</dbReference>